<feature type="repeat" description="HEAT" evidence="2">
    <location>
        <begin position="162"/>
        <end position="200"/>
    </location>
</feature>
<protein>
    <recommendedName>
        <fullName evidence="3">Phosphatase 2A Regulatory Subunit A helical domain-containing protein</fullName>
    </recommendedName>
</protein>
<dbReference type="Pfam" id="PF02985">
    <property type="entry name" value="HEAT"/>
    <property type="match status" value="1"/>
</dbReference>
<proteinExistence type="predicted"/>
<dbReference type="InterPro" id="IPR016024">
    <property type="entry name" value="ARM-type_fold"/>
</dbReference>
<name>A0AAU9IVQ1_9CILI</name>
<feature type="repeat" description="HEAT" evidence="2">
    <location>
        <begin position="230"/>
        <end position="264"/>
    </location>
</feature>
<dbReference type="GO" id="GO:0019888">
    <property type="term" value="F:protein phosphatase regulator activity"/>
    <property type="evidence" value="ECO:0007669"/>
    <property type="project" value="TreeGrafter"/>
</dbReference>
<feature type="repeat" description="HEAT" evidence="2">
    <location>
        <begin position="46"/>
        <end position="80"/>
    </location>
</feature>
<evidence type="ECO:0000256" key="1">
    <source>
        <dbReference type="ARBA" id="ARBA00022737"/>
    </source>
</evidence>
<dbReference type="InterPro" id="IPR000357">
    <property type="entry name" value="HEAT"/>
</dbReference>
<dbReference type="Pfam" id="PF22956">
    <property type="entry name" value="VPS15-like_hel"/>
    <property type="match status" value="1"/>
</dbReference>
<dbReference type="AlphaFoldDB" id="A0AAU9IVQ1"/>
<keyword evidence="1" id="KW-0677">Repeat</keyword>
<dbReference type="PANTHER" id="PTHR10648:SF4">
    <property type="entry name" value="PROTEIN PHOSPHATASE 2 (FORMERLY 2A), REGULATORY SUBUNIT A, BETA ISOFORM-RELATED"/>
    <property type="match status" value="1"/>
</dbReference>
<dbReference type="InterPro" id="IPR011989">
    <property type="entry name" value="ARM-like"/>
</dbReference>
<gene>
    <name evidence="4" type="ORF">BSTOLATCC_MIC9400</name>
</gene>
<dbReference type="GO" id="GO:0005634">
    <property type="term" value="C:nucleus"/>
    <property type="evidence" value="ECO:0007669"/>
    <property type="project" value="TreeGrafter"/>
</dbReference>
<evidence type="ECO:0000256" key="2">
    <source>
        <dbReference type="PROSITE-ProRule" id="PRU00103"/>
    </source>
</evidence>
<dbReference type="EMBL" id="CAJZBQ010000011">
    <property type="protein sequence ID" value="CAG9313586.1"/>
    <property type="molecule type" value="Genomic_DNA"/>
</dbReference>
<organism evidence="4 5">
    <name type="scientific">Blepharisma stoltei</name>
    <dbReference type="NCBI Taxonomy" id="1481888"/>
    <lineage>
        <taxon>Eukaryota</taxon>
        <taxon>Sar</taxon>
        <taxon>Alveolata</taxon>
        <taxon>Ciliophora</taxon>
        <taxon>Postciliodesmatophora</taxon>
        <taxon>Heterotrichea</taxon>
        <taxon>Heterotrichida</taxon>
        <taxon>Blepharismidae</taxon>
        <taxon>Blepharisma</taxon>
    </lineage>
</organism>
<feature type="repeat" description="HEAT" evidence="2">
    <location>
        <begin position="305"/>
        <end position="340"/>
    </location>
</feature>
<dbReference type="Gene3D" id="1.25.10.10">
    <property type="entry name" value="Leucine-rich Repeat Variant"/>
    <property type="match status" value="1"/>
</dbReference>
<dbReference type="PROSITE" id="PS50077">
    <property type="entry name" value="HEAT_REPEAT"/>
    <property type="match status" value="7"/>
</dbReference>
<comment type="caution">
    <text evidence="4">The sequence shown here is derived from an EMBL/GenBank/DDBJ whole genome shotgun (WGS) entry which is preliminary data.</text>
</comment>
<dbReference type="InterPro" id="IPR051023">
    <property type="entry name" value="PP2A_Regulatory_Subunit_A"/>
</dbReference>
<dbReference type="GO" id="GO:0000159">
    <property type="term" value="C:protein phosphatase type 2A complex"/>
    <property type="evidence" value="ECO:0007669"/>
    <property type="project" value="TreeGrafter"/>
</dbReference>
<feature type="repeat" description="HEAT" evidence="2">
    <location>
        <begin position="383"/>
        <end position="421"/>
    </location>
</feature>
<evidence type="ECO:0000313" key="4">
    <source>
        <dbReference type="EMBL" id="CAG9313586.1"/>
    </source>
</evidence>
<dbReference type="InterPro" id="IPR055231">
    <property type="entry name" value="2AA_helical"/>
</dbReference>
<dbReference type="SUPFAM" id="SSF48371">
    <property type="entry name" value="ARM repeat"/>
    <property type="match status" value="1"/>
</dbReference>
<dbReference type="PANTHER" id="PTHR10648">
    <property type="entry name" value="SERINE/THREONINE-PROTEIN PHOSPHATASE PP2A 65 KDA REGULATORY SUBUNIT"/>
    <property type="match status" value="1"/>
</dbReference>
<feature type="domain" description="Phosphatase 2A Regulatory Subunit A helical" evidence="3">
    <location>
        <begin position="300"/>
        <end position="411"/>
    </location>
</feature>
<keyword evidence="5" id="KW-1185">Reference proteome</keyword>
<reference evidence="4" key="1">
    <citation type="submission" date="2021-09" db="EMBL/GenBank/DDBJ databases">
        <authorList>
            <consortium name="AG Swart"/>
            <person name="Singh M."/>
            <person name="Singh A."/>
            <person name="Seah K."/>
            <person name="Emmerich C."/>
        </authorList>
    </citation>
    <scope>NUCLEOTIDE SEQUENCE</scope>
    <source>
        <strain evidence="4">ATCC30299</strain>
    </source>
</reference>
<dbReference type="GO" id="GO:0005829">
    <property type="term" value="C:cytosol"/>
    <property type="evidence" value="ECO:0007669"/>
    <property type="project" value="TreeGrafter"/>
</dbReference>
<feature type="repeat" description="HEAT" evidence="2">
    <location>
        <begin position="7"/>
        <end position="45"/>
    </location>
</feature>
<dbReference type="Proteomes" id="UP001162131">
    <property type="component" value="Unassembled WGS sequence"/>
</dbReference>
<feature type="repeat" description="HEAT" evidence="2">
    <location>
        <begin position="344"/>
        <end position="379"/>
    </location>
</feature>
<dbReference type="InterPro" id="IPR021133">
    <property type="entry name" value="HEAT_type_2"/>
</dbReference>
<dbReference type="Pfam" id="PF13646">
    <property type="entry name" value="HEAT_2"/>
    <property type="match status" value="1"/>
</dbReference>
<evidence type="ECO:0000259" key="3">
    <source>
        <dbReference type="Pfam" id="PF22956"/>
    </source>
</evidence>
<accession>A0AAU9IVQ1</accession>
<evidence type="ECO:0000313" key="5">
    <source>
        <dbReference type="Proteomes" id="UP001162131"/>
    </source>
</evidence>
<sequence>MEEDLDSILCLIDELKSEDYTVRLHAISNLEQIATAIGDERTREELVPYLTELLEDDNQEVLLAIAVRLGDLSKHVGGAEHMACLLSPLHNLASNEESTIQEKAIESLNRISSQLPPPILEESYVPLIQSLATSDWYSARIASCSLFHIALPRLSSAKQNELSQLFVELAKDDTPMVRRSAASNLGKICQTWDSSELTKLFDVLSFDDHDSVKQMTLESVLKILPKHRELISILKKYSRDKSWRIRYAVLENLNIIIEALGTAQDLLNEITSLLSDSEPEVKCIALLKLEIILPKVNVATIETQILPAVEKLTKDTSLYVKLSLMQAICKFSTYLGDEKSIIRLLPVVAQLVKDDSYEVRMSFAENIQNFNAAIGQDKILLFSVPLLMQLMNDQQWRVRMKVIECLPQLAGLLGVDKFSEQIAVPMMKWVEDTAYSVREAVLEAISQITGIFGSEWTKIRLAPVVMQLSTSPVFNKRMTAIRAVRKFTKVIGLDESFECLKSLANDKVPNVRFNVAKTLKDLAGIFENKNDIRKLLGGMKNDPDADVRFFAEDTLRSL</sequence>